<evidence type="ECO:0000313" key="2">
    <source>
        <dbReference type="EMBL" id="CAJ0582656.1"/>
    </source>
</evidence>
<organism evidence="2 3">
    <name type="scientific">Mesorhabditis spiculigera</name>
    <dbReference type="NCBI Taxonomy" id="96644"/>
    <lineage>
        <taxon>Eukaryota</taxon>
        <taxon>Metazoa</taxon>
        <taxon>Ecdysozoa</taxon>
        <taxon>Nematoda</taxon>
        <taxon>Chromadorea</taxon>
        <taxon>Rhabditida</taxon>
        <taxon>Rhabditina</taxon>
        <taxon>Rhabditomorpha</taxon>
        <taxon>Rhabditoidea</taxon>
        <taxon>Rhabditidae</taxon>
        <taxon>Mesorhabditinae</taxon>
        <taxon>Mesorhabditis</taxon>
    </lineage>
</organism>
<accession>A0AA36D9N7</accession>
<feature type="region of interest" description="Disordered" evidence="1">
    <location>
        <begin position="57"/>
        <end position="94"/>
    </location>
</feature>
<reference evidence="2" key="1">
    <citation type="submission" date="2023-06" db="EMBL/GenBank/DDBJ databases">
        <authorList>
            <person name="Delattre M."/>
        </authorList>
    </citation>
    <scope>NUCLEOTIDE SEQUENCE</scope>
    <source>
        <strain evidence="2">AF72</strain>
    </source>
</reference>
<dbReference type="Proteomes" id="UP001177023">
    <property type="component" value="Unassembled WGS sequence"/>
</dbReference>
<keyword evidence="3" id="KW-1185">Reference proteome</keyword>
<feature type="compositionally biased region" description="Basic and acidic residues" evidence="1">
    <location>
        <begin position="72"/>
        <end position="81"/>
    </location>
</feature>
<name>A0AA36D9N7_9BILA</name>
<dbReference type="EMBL" id="CATQJA010002664">
    <property type="protein sequence ID" value="CAJ0582656.1"/>
    <property type="molecule type" value="Genomic_DNA"/>
</dbReference>
<gene>
    <name evidence="2" type="ORF">MSPICULIGERA_LOCUS20786</name>
</gene>
<comment type="caution">
    <text evidence="2">The sequence shown here is derived from an EMBL/GenBank/DDBJ whole genome shotgun (WGS) entry which is preliminary data.</text>
</comment>
<evidence type="ECO:0000256" key="1">
    <source>
        <dbReference type="SAM" id="MobiDB-lite"/>
    </source>
</evidence>
<evidence type="ECO:0000313" key="3">
    <source>
        <dbReference type="Proteomes" id="UP001177023"/>
    </source>
</evidence>
<dbReference type="AlphaFoldDB" id="A0AA36D9N7"/>
<protein>
    <submittedName>
        <fullName evidence="2">Uncharacterized protein</fullName>
    </submittedName>
</protein>
<feature type="non-terminal residue" evidence="2">
    <location>
        <position position="1"/>
    </location>
</feature>
<sequence>MLFELSLDHFESSMTMPSMKVVNPKAKVQPQSQFKAISAIRMPMMLAMNTLHISEKRDSIDSATSSRNGSICDEKAPELKRHGSAPQLDKHSIHKKKLANIEKGVKNQSFDAISLPHTLLDRLRHLK</sequence>
<proteinExistence type="predicted"/>